<dbReference type="EMBL" id="CAMPGE010017975">
    <property type="protein sequence ID" value="CAI2376417.1"/>
    <property type="molecule type" value="Genomic_DNA"/>
</dbReference>
<organism evidence="1 2">
    <name type="scientific">Euplotes crassus</name>
    <dbReference type="NCBI Taxonomy" id="5936"/>
    <lineage>
        <taxon>Eukaryota</taxon>
        <taxon>Sar</taxon>
        <taxon>Alveolata</taxon>
        <taxon>Ciliophora</taxon>
        <taxon>Intramacronucleata</taxon>
        <taxon>Spirotrichea</taxon>
        <taxon>Hypotrichia</taxon>
        <taxon>Euplotida</taxon>
        <taxon>Euplotidae</taxon>
        <taxon>Moneuplotes</taxon>
    </lineage>
</organism>
<reference evidence="1" key="1">
    <citation type="submission" date="2023-07" db="EMBL/GenBank/DDBJ databases">
        <authorList>
            <consortium name="AG Swart"/>
            <person name="Singh M."/>
            <person name="Singh A."/>
            <person name="Seah K."/>
            <person name="Emmerich C."/>
        </authorList>
    </citation>
    <scope>NUCLEOTIDE SEQUENCE</scope>
    <source>
        <strain evidence="1">DP1</strain>
    </source>
</reference>
<evidence type="ECO:0000313" key="2">
    <source>
        <dbReference type="Proteomes" id="UP001295684"/>
    </source>
</evidence>
<evidence type="ECO:0000313" key="1">
    <source>
        <dbReference type="EMBL" id="CAI2376417.1"/>
    </source>
</evidence>
<name>A0AAD2D1G6_EUPCR</name>
<protein>
    <submittedName>
        <fullName evidence="1">Uncharacterized protein</fullName>
    </submittedName>
</protein>
<accession>A0AAD2D1G6</accession>
<comment type="caution">
    <text evidence="1">The sequence shown here is derived from an EMBL/GenBank/DDBJ whole genome shotgun (WGS) entry which is preliminary data.</text>
</comment>
<keyword evidence="2" id="KW-1185">Reference proteome</keyword>
<sequence length="269" mass="32183">MESSTQNGSFLLTKVGFVVNLLPYYSINIEEWFDLMWGISRKTREFYNTNKSLPYHSSIRLLKNLHKECKKKQLEYMQDRISKYEKFEKIISRSFSLYLNFFAKKESTLDFCRAACSLSNTKMNSLVIVGISKLNQEEFTILKNFLEQNVTKKLEFVTLQTKVSRRCKQIGCLPKCLVKIMEQATKLITLNGYKIKAEVFTRNLRLPPRWEWFTRESSDFEDFLDEFEVQEQEPRKLPTMDYHRQKFNKAGQEYLRYLKECYNRRSCDN</sequence>
<dbReference type="Proteomes" id="UP001295684">
    <property type="component" value="Unassembled WGS sequence"/>
</dbReference>
<gene>
    <name evidence="1" type="ORF">ECRASSUSDP1_LOCUS17787</name>
</gene>
<dbReference type="AlphaFoldDB" id="A0AAD2D1G6"/>
<proteinExistence type="predicted"/>